<evidence type="ECO:0000313" key="3">
    <source>
        <dbReference type="Proteomes" id="UP000239156"/>
    </source>
</evidence>
<proteinExistence type="predicted"/>
<gene>
    <name evidence="2" type="ORF">PSTT_01100</name>
</gene>
<protein>
    <submittedName>
        <fullName evidence="2">Uncharacterized protein</fullName>
    </submittedName>
</protein>
<comment type="caution">
    <text evidence="2">The sequence shown here is derived from an EMBL/GenBank/DDBJ whole genome shotgun (WGS) entry which is preliminary data.</text>
</comment>
<name>A0A2S4W4H2_9BASI</name>
<feature type="chain" id="PRO_5015739256" evidence="1">
    <location>
        <begin position="24"/>
        <end position="261"/>
    </location>
</feature>
<dbReference type="AlphaFoldDB" id="A0A2S4W4H2"/>
<dbReference type="EMBL" id="PKSL01000006">
    <property type="protein sequence ID" value="POW16668.1"/>
    <property type="molecule type" value="Genomic_DNA"/>
</dbReference>
<accession>A0A2S4W4H2</accession>
<keyword evidence="1" id="KW-0732">Signal</keyword>
<reference evidence="2" key="1">
    <citation type="submission" date="2017-12" db="EMBL/GenBank/DDBJ databases">
        <title>Gene loss provides genomic basis for host adaptation in cereal stripe rust fungi.</title>
        <authorList>
            <person name="Xia C."/>
        </authorList>
    </citation>
    <scope>NUCLEOTIDE SEQUENCE [LARGE SCALE GENOMIC DNA]</scope>
    <source>
        <strain evidence="2">93-210</strain>
    </source>
</reference>
<dbReference type="Proteomes" id="UP000239156">
    <property type="component" value="Unassembled WGS sequence"/>
</dbReference>
<sequence>MLMRKHPILASIAIFTVVNSVCAIPSRSELTTLAERTLDRRDFDGAANKAYDISGLAKRAVNPVPPRDNNLTAQVKPAAHRLTQLIGLVDKQVVMLTQMIQGSGPSPHMPQVIAVTKEYGRLLQAQQPELMTIWNAFPNDAKVTNATATIRTKGQDYTNAVMDIRSATDQATLKSKFNIAMTQRPTIEAGQHTLSLLFYLLSSLSKKMTGTKSVKKCFDADVSPSLSLSTLSAALTKYGQLRALWLLLQILPELREEILRS</sequence>
<dbReference type="VEuPathDB" id="FungiDB:PSHT_00476"/>
<evidence type="ECO:0000256" key="1">
    <source>
        <dbReference type="SAM" id="SignalP"/>
    </source>
</evidence>
<evidence type="ECO:0000313" key="2">
    <source>
        <dbReference type="EMBL" id="POW16668.1"/>
    </source>
</evidence>
<feature type="signal peptide" evidence="1">
    <location>
        <begin position="1"/>
        <end position="23"/>
    </location>
</feature>
<dbReference type="VEuPathDB" id="FungiDB:PSTT_01100"/>
<organism evidence="2 3">
    <name type="scientific">Puccinia striiformis</name>
    <dbReference type="NCBI Taxonomy" id="27350"/>
    <lineage>
        <taxon>Eukaryota</taxon>
        <taxon>Fungi</taxon>
        <taxon>Dikarya</taxon>
        <taxon>Basidiomycota</taxon>
        <taxon>Pucciniomycotina</taxon>
        <taxon>Pucciniomycetes</taxon>
        <taxon>Pucciniales</taxon>
        <taxon>Pucciniaceae</taxon>
        <taxon>Puccinia</taxon>
    </lineage>
</organism>
<keyword evidence="3" id="KW-1185">Reference proteome</keyword>